<dbReference type="EMBL" id="NAJL01000028">
    <property type="protein sequence ID" value="TKA26507.1"/>
    <property type="molecule type" value="Genomic_DNA"/>
</dbReference>
<organism evidence="2 3">
    <name type="scientific">Salinomyces thailandicus</name>
    <dbReference type="NCBI Taxonomy" id="706561"/>
    <lineage>
        <taxon>Eukaryota</taxon>
        <taxon>Fungi</taxon>
        <taxon>Dikarya</taxon>
        <taxon>Ascomycota</taxon>
        <taxon>Pezizomycotina</taxon>
        <taxon>Dothideomycetes</taxon>
        <taxon>Dothideomycetidae</taxon>
        <taxon>Mycosphaerellales</taxon>
        <taxon>Teratosphaeriaceae</taxon>
        <taxon>Salinomyces</taxon>
    </lineage>
</organism>
<keyword evidence="3" id="KW-1185">Reference proteome</keyword>
<feature type="compositionally biased region" description="Low complexity" evidence="1">
    <location>
        <begin position="1"/>
        <end position="13"/>
    </location>
</feature>
<proteinExistence type="predicted"/>
<protein>
    <submittedName>
        <fullName evidence="2">Uncharacterized protein</fullName>
    </submittedName>
</protein>
<name>A0A4U0TW51_9PEZI</name>
<evidence type="ECO:0000256" key="1">
    <source>
        <dbReference type="SAM" id="MobiDB-lite"/>
    </source>
</evidence>
<feature type="region of interest" description="Disordered" evidence="1">
    <location>
        <begin position="1"/>
        <end position="84"/>
    </location>
</feature>
<accession>A0A4U0TW51</accession>
<gene>
    <name evidence="2" type="ORF">B0A50_05344</name>
</gene>
<evidence type="ECO:0000313" key="2">
    <source>
        <dbReference type="EMBL" id="TKA26507.1"/>
    </source>
</evidence>
<comment type="caution">
    <text evidence="2">The sequence shown here is derived from an EMBL/GenBank/DDBJ whole genome shotgun (WGS) entry which is preliminary data.</text>
</comment>
<dbReference type="AlphaFoldDB" id="A0A4U0TW51"/>
<evidence type="ECO:0000313" key="3">
    <source>
        <dbReference type="Proteomes" id="UP000308549"/>
    </source>
</evidence>
<sequence>MPPSHPSVVSAVKPPVPHQGMQKAPIAIPPWALRQPSPDPTRFIWHFPSPQAQPQPGQLDSKPAVNAPPPPQQPERVQRPPRALPFPPLPEVIDLSDLGPQAPRSRATHFVVRALVADSGPVMTAEGYRAAGIWREELYVMYQAAVMNAGAAAGQGGRETLDSLLSAADFLDIVAKLFKGAATLDESGEFVQGIKWKRPLWVSVEDCEAMIRDCNALDLESAAQLPAPAPASTSAPTSTSTVAIEQHYLDPFDDGLDDYNLVNLRLPPLTLADGRKLSHLAEPLRTKTWLKMYYRLGSNVEMSCAAMWSHYERTFCIFDRDPTKDSHLSDTDLAAQIQKIFPVTEETHVGPETFVIWRLQPRLPPRRAEDVLRSLERKQAGRTRRRLERMEAKGETVPRLRLEDSRGLNRFQEKLLVGPLLPLPLNQPGPVTRRLRLRGQKAAEQNVQEGSGGVEMKLVEEGSDWLDMKGVQKGPEGPGETAVVQVEKKSLKGKQGSEVLRRGTAAAMRGKRQVPAVAAGPRSAGKVVYKQAMVEDVGEADEASVEGSVD</sequence>
<reference evidence="2 3" key="1">
    <citation type="submission" date="2017-03" db="EMBL/GenBank/DDBJ databases">
        <title>Genomes of endolithic fungi from Antarctica.</title>
        <authorList>
            <person name="Coleine C."/>
            <person name="Masonjones S."/>
            <person name="Stajich J.E."/>
        </authorList>
    </citation>
    <scope>NUCLEOTIDE SEQUENCE [LARGE SCALE GENOMIC DNA]</scope>
    <source>
        <strain evidence="2 3">CCFEE 6315</strain>
    </source>
</reference>
<dbReference type="OrthoDB" id="10682194at2759"/>
<dbReference type="Proteomes" id="UP000308549">
    <property type="component" value="Unassembled WGS sequence"/>
</dbReference>